<evidence type="ECO:0000313" key="1">
    <source>
        <dbReference type="EMBL" id="KAJ7691788.1"/>
    </source>
</evidence>
<organism evidence="1 2">
    <name type="scientific">Mycena rosella</name>
    <name type="common">Pink bonnet</name>
    <name type="synonym">Agaricus rosellus</name>
    <dbReference type="NCBI Taxonomy" id="1033263"/>
    <lineage>
        <taxon>Eukaryota</taxon>
        <taxon>Fungi</taxon>
        <taxon>Dikarya</taxon>
        <taxon>Basidiomycota</taxon>
        <taxon>Agaricomycotina</taxon>
        <taxon>Agaricomycetes</taxon>
        <taxon>Agaricomycetidae</taxon>
        <taxon>Agaricales</taxon>
        <taxon>Marasmiineae</taxon>
        <taxon>Mycenaceae</taxon>
        <taxon>Mycena</taxon>
    </lineage>
</organism>
<sequence length="244" mass="27090">MHLQGVDSPTFSPAPVDGSLTVPQLLEHHFARSPNHMAYIYGDPDGNIVSISFEHYLTTVHTCCHRVLRDITPSRGSDNAEGIVVGIFAVQGCLYSSPTQTEFEGAPLNKRVGDALVFNGVVLCSIYGAMEVGLVTRFFENYGRDWDYFIVREEFNIVRVPEADGSGLYTLTYLSTVARPTLYTNTELGGAPRCAVSDLLEHHPENPQLHRVYGRKDGILVLSIATKMNPARIDWLTLRRHVAN</sequence>
<reference evidence="1" key="1">
    <citation type="submission" date="2023-03" db="EMBL/GenBank/DDBJ databases">
        <title>Massive genome expansion in bonnet fungi (Mycena s.s.) driven by repeated elements and novel gene families across ecological guilds.</title>
        <authorList>
            <consortium name="Lawrence Berkeley National Laboratory"/>
            <person name="Harder C.B."/>
            <person name="Miyauchi S."/>
            <person name="Viragh M."/>
            <person name="Kuo A."/>
            <person name="Thoen E."/>
            <person name="Andreopoulos B."/>
            <person name="Lu D."/>
            <person name="Skrede I."/>
            <person name="Drula E."/>
            <person name="Henrissat B."/>
            <person name="Morin E."/>
            <person name="Kohler A."/>
            <person name="Barry K."/>
            <person name="LaButti K."/>
            <person name="Morin E."/>
            <person name="Salamov A."/>
            <person name="Lipzen A."/>
            <person name="Mereny Z."/>
            <person name="Hegedus B."/>
            <person name="Baldrian P."/>
            <person name="Stursova M."/>
            <person name="Weitz H."/>
            <person name="Taylor A."/>
            <person name="Grigoriev I.V."/>
            <person name="Nagy L.G."/>
            <person name="Martin F."/>
            <person name="Kauserud H."/>
        </authorList>
    </citation>
    <scope>NUCLEOTIDE SEQUENCE</scope>
    <source>
        <strain evidence="1">CBHHK067</strain>
    </source>
</reference>
<protein>
    <submittedName>
        <fullName evidence="1">Uncharacterized protein</fullName>
    </submittedName>
</protein>
<accession>A0AAD7DHY5</accession>
<proteinExistence type="predicted"/>
<comment type="caution">
    <text evidence="1">The sequence shown here is derived from an EMBL/GenBank/DDBJ whole genome shotgun (WGS) entry which is preliminary data.</text>
</comment>
<evidence type="ECO:0000313" key="2">
    <source>
        <dbReference type="Proteomes" id="UP001221757"/>
    </source>
</evidence>
<gene>
    <name evidence="1" type="ORF">B0H17DRAFT_1200903</name>
</gene>
<name>A0AAD7DHY5_MYCRO</name>
<keyword evidence="2" id="KW-1185">Reference proteome</keyword>
<dbReference type="EMBL" id="JARKIE010000056">
    <property type="protein sequence ID" value="KAJ7691788.1"/>
    <property type="molecule type" value="Genomic_DNA"/>
</dbReference>
<dbReference type="Proteomes" id="UP001221757">
    <property type="component" value="Unassembled WGS sequence"/>
</dbReference>
<dbReference type="AlphaFoldDB" id="A0AAD7DHY5"/>